<dbReference type="Gramene" id="KOM55619">
    <property type="protein sequence ID" value="KOM55619"/>
    <property type="gene ID" value="LR48_Vigan10g151100"/>
</dbReference>
<dbReference type="AlphaFoldDB" id="A0A0L9VLK9"/>
<dbReference type="Proteomes" id="UP000053144">
    <property type="component" value="Chromosome 10"/>
</dbReference>
<reference evidence="3" key="1">
    <citation type="journal article" date="2015" name="Proc. Natl. Acad. Sci. U.S.A.">
        <title>Genome sequencing of adzuki bean (Vigna angularis) provides insight into high starch and low fat accumulation and domestication.</title>
        <authorList>
            <person name="Yang K."/>
            <person name="Tian Z."/>
            <person name="Chen C."/>
            <person name="Luo L."/>
            <person name="Zhao B."/>
            <person name="Wang Z."/>
            <person name="Yu L."/>
            <person name="Li Y."/>
            <person name="Sun Y."/>
            <person name="Li W."/>
            <person name="Chen Y."/>
            <person name="Li Y."/>
            <person name="Zhang Y."/>
            <person name="Ai D."/>
            <person name="Zhao J."/>
            <person name="Shang C."/>
            <person name="Ma Y."/>
            <person name="Wu B."/>
            <person name="Wang M."/>
            <person name="Gao L."/>
            <person name="Sun D."/>
            <person name="Zhang P."/>
            <person name="Guo F."/>
            <person name="Wang W."/>
            <person name="Li Y."/>
            <person name="Wang J."/>
            <person name="Varshney R.K."/>
            <person name="Wang J."/>
            <person name="Ling H.Q."/>
            <person name="Wan P."/>
        </authorList>
    </citation>
    <scope>NUCLEOTIDE SEQUENCE</scope>
    <source>
        <strain evidence="3">cv. Jingnong 6</strain>
    </source>
</reference>
<gene>
    <name evidence="2" type="ORF">LR48_Vigan10g151100</name>
</gene>
<sequence length="206" mass="22385">MPRFWHTRCLYVIPPRSFAEPVSKGTSPSFSSTRAKVNCCKAMQFSPAAIQPLLALPRYCSLTAAASPLLPHHRRSTTDPLQICFVQIHRQLRRSAPDLLRLDPPPASSIRSRSAPSFRLFVATTSLLRRRHLSFNTAAPFSLPKAMAASHPATPTHDAISDLISSTGRDLRSHSTRSSPLPVQPSSGASGGHGKPIWGLGISMGF</sequence>
<evidence type="ECO:0000313" key="3">
    <source>
        <dbReference type="Proteomes" id="UP000053144"/>
    </source>
</evidence>
<protein>
    <submittedName>
        <fullName evidence="2">Uncharacterized protein</fullName>
    </submittedName>
</protein>
<accession>A0A0L9VLK9</accession>
<proteinExistence type="predicted"/>
<evidence type="ECO:0000313" key="2">
    <source>
        <dbReference type="EMBL" id="KOM55619.1"/>
    </source>
</evidence>
<feature type="compositionally biased region" description="Polar residues" evidence="1">
    <location>
        <begin position="176"/>
        <end position="188"/>
    </location>
</feature>
<feature type="region of interest" description="Disordered" evidence="1">
    <location>
        <begin position="167"/>
        <end position="195"/>
    </location>
</feature>
<name>A0A0L9VLK9_PHAAN</name>
<dbReference type="EMBL" id="CM003380">
    <property type="protein sequence ID" value="KOM55619.1"/>
    <property type="molecule type" value="Genomic_DNA"/>
</dbReference>
<organism evidence="2 3">
    <name type="scientific">Phaseolus angularis</name>
    <name type="common">Azuki bean</name>
    <name type="synonym">Vigna angularis</name>
    <dbReference type="NCBI Taxonomy" id="3914"/>
    <lineage>
        <taxon>Eukaryota</taxon>
        <taxon>Viridiplantae</taxon>
        <taxon>Streptophyta</taxon>
        <taxon>Embryophyta</taxon>
        <taxon>Tracheophyta</taxon>
        <taxon>Spermatophyta</taxon>
        <taxon>Magnoliopsida</taxon>
        <taxon>eudicotyledons</taxon>
        <taxon>Gunneridae</taxon>
        <taxon>Pentapetalae</taxon>
        <taxon>rosids</taxon>
        <taxon>fabids</taxon>
        <taxon>Fabales</taxon>
        <taxon>Fabaceae</taxon>
        <taxon>Papilionoideae</taxon>
        <taxon>50 kb inversion clade</taxon>
        <taxon>NPAAA clade</taxon>
        <taxon>indigoferoid/millettioid clade</taxon>
        <taxon>Phaseoleae</taxon>
        <taxon>Vigna</taxon>
    </lineage>
</organism>
<evidence type="ECO:0000256" key="1">
    <source>
        <dbReference type="SAM" id="MobiDB-lite"/>
    </source>
</evidence>